<feature type="region of interest" description="Disordered" evidence="1">
    <location>
        <begin position="554"/>
        <end position="576"/>
    </location>
</feature>
<dbReference type="Proteomes" id="UP000626092">
    <property type="component" value="Unassembled WGS sequence"/>
</dbReference>
<gene>
    <name evidence="3" type="ORF">RHSIM_Rhsim02G0082800</name>
</gene>
<feature type="compositionally biased region" description="Polar residues" evidence="1">
    <location>
        <begin position="779"/>
        <end position="791"/>
    </location>
</feature>
<feature type="compositionally biased region" description="Basic and acidic residues" evidence="1">
    <location>
        <begin position="566"/>
        <end position="576"/>
    </location>
</feature>
<dbReference type="SUPFAM" id="SSF54277">
    <property type="entry name" value="CAD &amp; PB1 domains"/>
    <property type="match status" value="1"/>
</dbReference>
<dbReference type="EMBL" id="WJXA01000002">
    <property type="protein sequence ID" value="KAF7150431.1"/>
    <property type="molecule type" value="Genomic_DNA"/>
</dbReference>
<dbReference type="InterPro" id="IPR055081">
    <property type="entry name" value="NLP1-9_GAF"/>
</dbReference>
<keyword evidence="4" id="KW-1185">Reference proteome</keyword>
<feature type="compositionally biased region" description="Low complexity" evidence="1">
    <location>
        <begin position="792"/>
        <end position="809"/>
    </location>
</feature>
<dbReference type="InterPro" id="IPR000270">
    <property type="entry name" value="PB1_dom"/>
</dbReference>
<feature type="domain" description="PB1" evidence="2">
    <location>
        <begin position="828"/>
        <end position="910"/>
    </location>
</feature>
<reference evidence="3" key="1">
    <citation type="submission" date="2019-11" db="EMBL/GenBank/DDBJ databases">
        <authorList>
            <person name="Liu Y."/>
            <person name="Hou J."/>
            <person name="Li T.-Q."/>
            <person name="Guan C.-H."/>
            <person name="Wu X."/>
            <person name="Wu H.-Z."/>
            <person name="Ling F."/>
            <person name="Zhang R."/>
            <person name="Shi X.-G."/>
            <person name="Ren J.-P."/>
            <person name="Chen E.-F."/>
            <person name="Sun J.-M."/>
        </authorList>
    </citation>
    <scope>NUCLEOTIDE SEQUENCE</scope>
    <source>
        <strain evidence="3">Adult_tree_wgs_1</strain>
        <tissue evidence="3">Leaves</tissue>
    </source>
</reference>
<protein>
    <recommendedName>
        <fullName evidence="2">PB1 domain-containing protein</fullName>
    </recommendedName>
</protein>
<evidence type="ECO:0000313" key="3">
    <source>
        <dbReference type="EMBL" id="KAF7150431.1"/>
    </source>
</evidence>
<dbReference type="SMART" id="SM00666">
    <property type="entry name" value="PB1"/>
    <property type="match status" value="1"/>
</dbReference>
<evidence type="ECO:0000313" key="4">
    <source>
        <dbReference type="Proteomes" id="UP000626092"/>
    </source>
</evidence>
<dbReference type="OrthoDB" id="6270329at2759"/>
<dbReference type="Gene3D" id="3.10.20.90">
    <property type="entry name" value="Phosphatidylinositol 3-kinase Catalytic Subunit, Chain A, domain 1"/>
    <property type="match status" value="1"/>
</dbReference>
<accession>A0A834HLU2</accession>
<dbReference type="Pfam" id="PF00564">
    <property type="entry name" value="PB1"/>
    <property type="match status" value="1"/>
</dbReference>
<dbReference type="InterPro" id="IPR045012">
    <property type="entry name" value="NLP"/>
</dbReference>
<dbReference type="PROSITE" id="PS51745">
    <property type="entry name" value="PB1"/>
    <property type="match status" value="1"/>
</dbReference>
<comment type="caution">
    <text evidence="3">The sequence shown here is derived from an EMBL/GenBank/DDBJ whole genome shotgun (WGS) entry which is preliminary data.</text>
</comment>
<dbReference type="PANTHER" id="PTHR32002:SF41">
    <property type="entry name" value="PROTEIN NLP8"/>
    <property type="match status" value="1"/>
</dbReference>
<dbReference type="GO" id="GO:0003700">
    <property type="term" value="F:DNA-binding transcription factor activity"/>
    <property type="evidence" value="ECO:0007669"/>
    <property type="project" value="InterPro"/>
</dbReference>
<dbReference type="AlphaFoldDB" id="A0A834HLU2"/>
<feature type="region of interest" description="Disordered" evidence="1">
    <location>
        <begin position="773"/>
        <end position="809"/>
    </location>
</feature>
<dbReference type="InterPro" id="IPR053793">
    <property type="entry name" value="PB1-like"/>
</dbReference>
<evidence type="ECO:0000256" key="1">
    <source>
        <dbReference type="SAM" id="MobiDB-lite"/>
    </source>
</evidence>
<proteinExistence type="predicted"/>
<dbReference type="CDD" id="cd06407">
    <property type="entry name" value="PB1_NLP"/>
    <property type="match status" value="1"/>
</dbReference>
<evidence type="ECO:0000259" key="2">
    <source>
        <dbReference type="PROSITE" id="PS51745"/>
    </source>
</evidence>
<dbReference type="Pfam" id="PF22922">
    <property type="entry name" value="GAF_NLP"/>
    <property type="match status" value="1"/>
</dbReference>
<dbReference type="InterPro" id="IPR034891">
    <property type="entry name" value="PB1_NLP"/>
</dbReference>
<dbReference type="PANTHER" id="PTHR32002">
    <property type="entry name" value="PROTEIN NLP8"/>
    <property type="match status" value="1"/>
</dbReference>
<sequence length="928" mass="102397">MDYPFLSREKDNGYFSSDGGARHSISEDPFNNGLNFDTFAGWCSSPSNTDQMFSPFAFSPVQSIPSNYAPFDGLNFAPDCDITGSPCNGGDKMVCQQINNQIDFPMESTSWNESTTKKGNSSFHQNRFDAGNGLIPRPFAQTLAEKMLRALSLVKEWSGGGILAQVWVPIKQGDQYILSTCEQPYLLDQVLAGYREVSRAYTFSAEVKPGSFPGLPGRVFISKFPEWTSNVGYYNPAEYLRVQHAVNHEVRGSIAVPVFEDDPAEMSCCAVLELVTVKEKLNFDLEMENVCRALQAVNLRSTAPPRLYSQSLSTNQRAALAEIKDVLRAVCHAHRLPLALTWIPCCYNERVGDEVSRLRVKGGNASLNEKFMLCIENTACYVNDREMQGFVHACAEHYLEEGQGIAGKALQSNHPFFFADVKGYDISEYPLVHHARKFGLNAAVAIRLRSTYTSDDDYILEFFLPLNMKGSTEQQLLLNNLSGTMQRICKSLRTVTDAELFGAKGSKVEFENGSLANFPPTVDFSRRQTLANNTTHIEPVPPGVSDLQNIRRELDAPQEQMSGSRRPTEKKRSTAEKHVSLSVLQQYFSGSLKDAAKGIGGKTSCYILPNDTQEDMQTTWDLKVAIPQDKQGSIIQDFTAGGSILFPSKNTPIKKPKPVAPSVCPPSCTDSENSTVKLEREENYIDGNNEVELQGRSLYVPNAEIPLADCCNGCKSVGFVPPSENSSLCSYSQSKTLGAQNRSSLTLENSDSHFVSAEMDVRMNVEIGVESNDRVIGPNHQTGPTSSGTTDSLNSSGSMMNGSSSSSHSFGERKITNFFTSSCDSGSKITVKATYKEDTVRFKFEPSLGCSQLYEEIAKRFKLQIALFQLKYLDDEEEWVLLVSDSDLRECLEILSFVGTRSVKFLVRDVPCKTGSSGSSNSFLAANS</sequence>
<name>A0A834HLU2_RHOSS</name>
<organism evidence="3 4">
    <name type="scientific">Rhododendron simsii</name>
    <name type="common">Sims's rhododendron</name>
    <dbReference type="NCBI Taxonomy" id="118357"/>
    <lineage>
        <taxon>Eukaryota</taxon>
        <taxon>Viridiplantae</taxon>
        <taxon>Streptophyta</taxon>
        <taxon>Embryophyta</taxon>
        <taxon>Tracheophyta</taxon>
        <taxon>Spermatophyta</taxon>
        <taxon>Magnoliopsida</taxon>
        <taxon>eudicotyledons</taxon>
        <taxon>Gunneridae</taxon>
        <taxon>Pentapetalae</taxon>
        <taxon>asterids</taxon>
        <taxon>Ericales</taxon>
        <taxon>Ericaceae</taxon>
        <taxon>Ericoideae</taxon>
        <taxon>Rhodoreae</taxon>
        <taxon>Rhododendron</taxon>
    </lineage>
</organism>